<gene>
    <name evidence="2" type="ORF">CHS0354_022516</name>
</gene>
<dbReference type="PANTHER" id="PTHR43401">
    <property type="entry name" value="L-THREONINE 3-DEHYDROGENASE"/>
    <property type="match status" value="1"/>
</dbReference>
<dbReference type="Gene3D" id="3.90.180.10">
    <property type="entry name" value="Medium-chain alcohol dehydrogenases, catalytic domain"/>
    <property type="match status" value="1"/>
</dbReference>
<dbReference type="SUPFAM" id="SSF51735">
    <property type="entry name" value="NAD(P)-binding Rossmann-fold domains"/>
    <property type="match status" value="1"/>
</dbReference>
<dbReference type="InterPro" id="IPR036291">
    <property type="entry name" value="NAD(P)-bd_dom_sf"/>
</dbReference>
<proteinExistence type="predicted"/>
<evidence type="ECO:0000313" key="2">
    <source>
        <dbReference type="EMBL" id="KAK3586364.1"/>
    </source>
</evidence>
<dbReference type="PANTHER" id="PTHR43401:SF2">
    <property type="entry name" value="L-THREONINE 3-DEHYDROGENASE"/>
    <property type="match status" value="1"/>
</dbReference>
<comment type="caution">
    <text evidence="2">The sequence shown here is derived from an EMBL/GenBank/DDBJ whole genome shotgun (WGS) entry which is preliminary data.</text>
</comment>
<reference evidence="2" key="2">
    <citation type="journal article" date="2021" name="Genome Biol. Evol.">
        <title>Developing a high-quality reference genome for a parasitic bivalve with doubly uniparental inheritance (Bivalvia: Unionida).</title>
        <authorList>
            <person name="Smith C.H."/>
        </authorList>
    </citation>
    <scope>NUCLEOTIDE SEQUENCE</scope>
    <source>
        <strain evidence="2">CHS0354</strain>
        <tissue evidence="2">Mantle</tissue>
    </source>
</reference>
<dbReference type="AlphaFoldDB" id="A0AAE0VQD6"/>
<evidence type="ECO:0000256" key="1">
    <source>
        <dbReference type="ARBA" id="ARBA00023002"/>
    </source>
</evidence>
<keyword evidence="3" id="KW-1185">Reference proteome</keyword>
<sequence>MTVTDFENKLDNSYLGGNANENKVKLSTASRDPVVAMNTREVSEKYVAVAFDALLAAKRHIEKHERKSSTTVLIVGANQSGRIAAEHAPMVLANPAGKVNVFIADSSIERLMAIEEVCNDVICWSADEHEQSLVEKTRSTCAGGVDLILDFIGTSRTTQRAMKILNKGGALLIGPDSLPNVSISLCTLIAQQQSIIGVPDNKTNEATTFEDLLHLLVA</sequence>
<dbReference type="Proteomes" id="UP001195483">
    <property type="component" value="Unassembled WGS sequence"/>
</dbReference>
<reference evidence="2" key="1">
    <citation type="journal article" date="2021" name="Genome Biol. Evol.">
        <title>A High-Quality Reference Genome for a Parasitic Bivalve with Doubly Uniparental Inheritance (Bivalvia: Unionida).</title>
        <authorList>
            <person name="Smith C.H."/>
        </authorList>
    </citation>
    <scope>NUCLEOTIDE SEQUENCE</scope>
    <source>
        <strain evidence="2">CHS0354</strain>
    </source>
</reference>
<dbReference type="Gene3D" id="3.40.50.720">
    <property type="entry name" value="NAD(P)-binding Rossmann-like Domain"/>
    <property type="match status" value="1"/>
</dbReference>
<dbReference type="InterPro" id="IPR050129">
    <property type="entry name" value="Zn_alcohol_dh"/>
</dbReference>
<organism evidence="2 3">
    <name type="scientific">Potamilus streckersoni</name>
    <dbReference type="NCBI Taxonomy" id="2493646"/>
    <lineage>
        <taxon>Eukaryota</taxon>
        <taxon>Metazoa</taxon>
        <taxon>Spiralia</taxon>
        <taxon>Lophotrochozoa</taxon>
        <taxon>Mollusca</taxon>
        <taxon>Bivalvia</taxon>
        <taxon>Autobranchia</taxon>
        <taxon>Heteroconchia</taxon>
        <taxon>Palaeoheterodonta</taxon>
        <taxon>Unionida</taxon>
        <taxon>Unionoidea</taxon>
        <taxon>Unionidae</taxon>
        <taxon>Ambleminae</taxon>
        <taxon>Lampsilini</taxon>
        <taxon>Potamilus</taxon>
    </lineage>
</organism>
<dbReference type="EMBL" id="JAEAOA010001361">
    <property type="protein sequence ID" value="KAK3586364.1"/>
    <property type="molecule type" value="Genomic_DNA"/>
</dbReference>
<evidence type="ECO:0000313" key="3">
    <source>
        <dbReference type="Proteomes" id="UP001195483"/>
    </source>
</evidence>
<protein>
    <submittedName>
        <fullName evidence="2">Uncharacterized protein</fullName>
    </submittedName>
</protein>
<dbReference type="GO" id="GO:0016491">
    <property type="term" value="F:oxidoreductase activity"/>
    <property type="evidence" value="ECO:0007669"/>
    <property type="project" value="UniProtKB-KW"/>
</dbReference>
<keyword evidence="1" id="KW-0560">Oxidoreductase</keyword>
<accession>A0AAE0VQD6</accession>
<name>A0AAE0VQD6_9BIVA</name>
<reference evidence="2" key="3">
    <citation type="submission" date="2023-05" db="EMBL/GenBank/DDBJ databases">
        <authorList>
            <person name="Smith C.H."/>
        </authorList>
    </citation>
    <scope>NUCLEOTIDE SEQUENCE</scope>
    <source>
        <strain evidence="2">CHS0354</strain>
        <tissue evidence="2">Mantle</tissue>
    </source>
</reference>